<feature type="binding site" evidence="18">
    <location>
        <position position="163"/>
    </location>
    <ligand>
        <name>K(+)</name>
        <dbReference type="ChEBI" id="CHEBI:29103"/>
    </ligand>
</feature>
<evidence type="ECO:0000256" key="10">
    <source>
        <dbReference type="ARBA" id="ARBA00023027"/>
    </source>
</evidence>
<keyword evidence="13" id="KW-0511">Multifunctional enzyme</keyword>
<dbReference type="RefSeq" id="WP_344926571.1">
    <property type="nucleotide sequence ID" value="NZ_BAABCW010000006.1"/>
</dbReference>
<name>A0ABP6UH68_9FLAO</name>
<comment type="similarity">
    <text evidence="18">Belongs to the NnrE/AIBP family.</text>
</comment>
<evidence type="ECO:0000256" key="8">
    <source>
        <dbReference type="ARBA" id="ARBA00022857"/>
    </source>
</evidence>
<evidence type="ECO:0000256" key="1">
    <source>
        <dbReference type="ARBA" id="ARBA00000013"/>
    </source>
</evidence>
<comment type="function">
    <text evidence="14 19">Bifunctional enzyme that catalyzes the epimerization of the S- and R-forms of NAD(P)HX and the dehydration of the S-form of NAD(P)HX at the expense of ADP, which is converted to AMP. This allows the repair of both epimers of NAD(P)HX, a damaged form of NAD(P)H that is a result of enzymatic or heat-dependent hydration.</text>
</comment>
<dbReference type="SUPFAM" id="SSF53613">
    <property type="entry name" value="Ribokinase-like"/>
    <property type="match status" value="1"/>
</dbReference>
<dbReference type="EC" id="5.1.99.6" evidence="19"/>
<feature type="binding site" evidence="18">
    <location>
        <position position="127"/>
    </location>
    <ligand>
        <name>K(+)</name>
        <dbReference type="ChEBI" id="CHEBI:29103"/>
    </ligand>
</feature>
<dbReference type="InterPro" id="IPR036652">
    <property type="entry name" value="YjeF_N_dom_sf"/>
</dbReference>
<evidence type="ECO:0000256" key="15">
    <source>
        <dbReference type="ARBA" id="ARBA00048238"/>
    </source>
</evidence>
<evidence type="ECO:0000256" key="18">
    <source>
        <dbReference type="HAMAP-Rule" id="MF_01966"/>
    </source>
</evidence>
<keyword evidence="5 18" id="KW-0479">Metal-binding</keyword>
<dbReference type="PANTHER" id="PTHR12592:SF0">
    <property type="entry name" value="ATP-DEPENDENT (S)-NAD(P)H-HYDRATE DEHYDRATASE"/>
    <property type="match status" value="1"/>
</dbReference>
<feature type="binding site" evidence="17">
    <location>
        <position position="441"/>
    </location>
    <ligand>
        <name>(6S)-NADPHX</name>
        <dbReference type="ChEBI" id="CHEBI:64076"/>
    </ligand>
</feature>
<feature type="binding site" evidence="18">
    <location>
        <position position="160"/>
    </location>
    <ligand>
        <name>(6S)-NADPHX</name>
        <dbReference type="ChEBI" id="CHEBI:64076"/>
    </ligand>
</feature>
<dbReference type="Pfam" id="PF03853">
    <property type="entry name" value="YjeF_N"/>
    <property type="match status" value="1"/>
</dbReference>
<keyword evidence="10 17" id="KW-0520">NAD</keyword>
<dbReference type="InterPro" id="IPR000631">
    <property type="entry name" value="CARKD"/>
</dbReference>
<sequence length="511" mass="55679">MKIFSASQIRKADEVTLQSKQITSLELMEHAATQIFNLIHQRLQGAPVPIHAFCGLGNNGGDGLVISRLLVEHGYTVKTYIVNFSEQRSKDFLTNYDRLKAIASEWPIQLKSEEDLPEIHQQDMVIDAIFGIGLNRPLLPWVINLIKHINAARSFTLSVDVPSGLYADKAPDDPEGVIYASSTVTFQFPKLIFFLPETGQYSQDVEVVDIGLDQKYIQETSAFAELVAKPEALTLYKPRHKFAHKGDYGHSLLVGGGYGKIGSVLLSVNAALRTGAGLATAYIPECGYEILQTAVPEAMVITDTEDDYITKITINFEPTVIGIGMGMGTHDKTVTAFSEFLKQNTSKLVIDADAINILAKETNLLPLLGAQTILTPHPGELKRLIGTWKDDFDKIKKVKEFSIAHDCIVVVKGANTLVIYKDDIYVNTSGNPGMATAGSGDVLTGILTGLISQGYEPLYAAVLGVYLHGSAGDLAIQETGYQGLLASDIVSHIGKSYLELFKKPPQQPVEA</sequence>
<evidence type="ECO:0000256" key="9">
    <source>
        <dbReference type="ARBA" id="ARBA00022958"/>
    </source>
</evidence>
<dbReference type="CDD" id="cd01171">
    <property type="entry name" value="YXKO-related"/>
    <property type="match status" value="1"/>
</dbReference>
<feature type="binding site" evidence="18">
    <location>
        <position position="59"/>
    </location>
    <ligand>
        <name>K(+)</name>
        <dbReference type="ChEBI" id="CHEBI:29103"/>
    </ligand>
</feature>
<evidence type="ECO:0000256" key="19">
    <source>
        <dbReference type="PIRNR" id="PIRNR017184"/>
    </source>
</evidence>
<comment type="catalytic activity">
    <reaction evidence="1 18 19">
        <text>(6R)-NADHX = (6S)-NADHX</text>
        <dbReference type="Rhea" id="RHEA:32215"/>
        <dbReference type="ChEBI" id="CHEBI:64074"/>
        <dbReference type="ChEBI" id="CHEBI:64075"/>
        <dbReference type="EC" id="5.1.99.6"/>
    </reaction>
</comment>
<comment type="caution">
    <text evidence="22">The sequence shown here is derived from an EMBL/GenBank/DDBJ whole genome shotgun (WGS) entry which is preliminary data.</text>
</comment>
<feature type="domain" description="YjeF C-terminal" evidence="20">
    <location>
        <begin position="228"/>
        <end position="500"/>
    </location>
</feature>
<organism evidence="22 23">
    <name type="scientific">Aquimarina addita</name>
    <dbReference type="NCBI Taxonomy" id="870485"/>
    <lineage>
        <taxon>Bacteria</taxon>
        <taxon>Pseudomonadati</taxon>
        <taxon>Bacteroidota</taxon>
        <taxon>Flavobacteriia</taxon>
        <taxon>Flavobacteriales</taxon>
        <taxon>Flavobacteriaceae</taxon>
        <taxon>Aquimarina</taxon>
    </lineage>
</organism>
<evidence type="ECO:0000256" key="13">
    <source>
        <dbReference type="ARBA" id="ARBA00023268"/>
    </source>
</evidence>
<keyword evidence="9 18" id="KW-0630">Potassium</keyword>
<dbReference type="Gene3D" id="3.40.1190.20">
    <property type="match status" value="1"/>
</dbReference>
<comment type="cofactor">
    <cofactor evidence="17">
        <name>Mg(2+)</name>
        <dbReference type="ChEBI" id="CHEBI:18420"/>
    </cofactor>
</comment>
<feature type="binding site" evidence="17">
    <location>
        <position position="377"/>
    </location>
    <ligand>
        <name>(6S)-NADPHX</name>
        <dbReference type="ChEBI" id="CHEBI:64076"/>
    </ligand>
</feature>
<dbReference type="NCBIfam" id="TIGR00196">
    <property type="entry name" value="yjeF_cterm"/>
    <property type="match status" value="1"/>
</dbReference>
<comment type="catalytic activity">
    <reaction evidence="2 18 19">
        <text>(6R)-NADPHX = (6S)-NADPHX</text>
        <dbReference type="Rhea" id="RHEA:32227"/>
        <dbReference type="ChEBI" id="CHEBI:64076"/>
        <dbReference type="ChEBI" id="CHEBI:64077"/>
        <dbReference type="EC" id="5.1.99.6"/>
    </reaction>
</comment>
<evidence type="ECO:0000256" key="7">
    <source>
        <dbReference type="ARBA" id="ARBA00022840"/>
    </source>
</evidence>
<proteinExistence type="inferred from homology"/>
<keyword evidence="12 17" id="KW-0456">Lyase</keyword>
<comment type="subunit">
    <text evidence="17">Homotetramer.</text>
</comment>
<dbReference type="PROSITE" id="PS51383">
    <property type="entry name" value="YJEF_C_3"/>
    <property type="match status" value="1"/>
</dbReference>
<dbReference type="NCBIfam" id="TIGR00197">
    <property type="entry name" value="yjeF_nterm"/>
    <property type="match status" value="1"/>
</dbReference>
<keyword evidence="8 17" id="KW-0521">NADP</keyword>
<dbReference type="PIRSF" id="PIRSF017184">
    <property type="entry name" value="Nnr"/>
    <property type="match status" value="1"/>
</dbReference>
<keyword evidence="23" id="KW-1185">Reference proteome</keyword>
<accession>A0ABP6UH68</accession>
<evidence type="ECO:0000256" key="5">
    <source>
        <dbReference type="ARBA" id="ARBA00022723"/>
    </source>
</evidence>
<dbReference type="PROSITE" id="PS51385">
    <property type="entry name" value="YJEF_N"/>
    <property type="match status" value="1"/>
</dbReference>
<evidence type="ECO:0000256" key="17">
    <source>
        <dbReference type="HAMAP-Rule" id="MF_01965"/>
    </source>
</evidence>
<gene>
    <name evidence="17" type="primary">nnrD</name>
    <name evidence="18" type="synonym">nnrE</name>
    <name evidence="22" type="ORF">GCM10022393_17660</name>
</gene>
<feature type="domain" description="YjeF N-terminal" evidence="21">
    <location>
        <begin position="9"/>
        <end position="218"/>
    </location>
</feature>
<evidence type="ECO:0000256" key="11">
    <source>
        <dbReference type="ARBA" id="ARBA00023235"/>
    </source>
</evidence>
<evidence type="ECO:0000256" key="2">
    <source>
        <dbReference type="ARBA" id="ARBA00000909"/>
    </source>
</evidence>
<evidence type="ECO:0000256" key="16">
    <source>
        <dbReference type="ARBA" id="ARBA00049209"/>
    </source>
</evidence>
<dbReference type="HAMAP" id="MF_01965">
    <property type="entry name" value="NADHX_dehydratase"/>
    <property type="match status" value="1"/>
</dbReference>
<evidence type="ECO:0000256" key="12">
    <source>
        <dbReference type="ARBA" id="ARBA00023239"/>
    </source>
</evidence>
<evidence type="ECO:0000259" key="20">
    <source>
        <dbReference type="PROSITE" id="PS51383"/>
    </source>
</evidence>
<comment type="function">
    <text evidence="17">Catalyzes the dehydration of the S-form of NAD(P)HX at the expense of ADP, which is converted to AMP. Together with NAD(P)HX epimerase, which catalyzes the epimerization of the S- and R-forms, the enzyme allows the repair of both epimers of NAD(P)HX, a damaged form of NAD(P)H that is a result of enzymatic or heat-dependent hydration.</text>
</comment>
<evidence type="ECO:0000256" key="3">
    <source>
        <dbReference type="ARBA" id="ARBA00006001"/>
    </source>
</evidence>
<dbReference type="EC" id="4.2.1.136" evidence="19"/>
<comment type="similarity">
    <text evidence="4 19">In the C-terminal section; belongs to the NnrD/CARKD family.</text>
</comment>
<feature type="binding site" evidence="17">
    <location>
        <position position="440"/>
    </location>
    <ligand>
        <name>AMP</name>
        <dbReference type="ChEBI" id="CHEBI:456215"/>
    </ligand>
</feature>
<feature type="binding site" evidence="17">
    <location>
        <begin position="412"/>
        <end position="416"/>
    </location>
    <ligand>
        <name>AMP</name>
        <dbReference type="ChEBI" id="CHEBI:456215"/>
    </ligand>
</feature>
<feature type="binding site" evidence="18">
    <location>
        <begin position="58"/>
        <end position="62"/>
    </location>
    <ligand>
        <name>(6S)-NADPHX</name>
        <dbReference type="ChEBI" id="CHEBI:64076"/>
    </ligand>
</feature>
<dbReference type="Gene3D" id="3.40.50.10260">
    <property type="entry name" value="YjeF N-terminal domain"/>
    <property type="match status" value="1"/>
</dbReference>
<evidence type="ECO:0000259" key="21">
    <source>
        <dbReference type="PROSITE" id="PS51385"/>
    </source>
</evidence>
<comment type="catalytic activity">
    <reaction evidence="15 17 19">
        <text>(6S)-NADHX + ADP = AMP + phosphate + NADH + H(+)</text>
        <dbReference type="Rhea" id="RHEA:32223"/>
        <dbReference type="ChEBI" id="CHEBI:15378"/>
        <dbReference type="ChEBI" id="CHEBI:43474"/>
        <dbReference type="ChEBI" id="CHEBI:57945"/>
        <dbReference type="ChEBI" id="CHEBI:64074"/>
        <dbReference type="ChEBI" id="CHEBI:456215"/>
        <dbReference type="ChEBI" id="CHEBI:456216"/>
        <dbReference type="EC" id="4.2.1.136"/>
    </reaction>
</comment>
<dbReference type="HAMAP" id="MF_01966">
    <property type="entry name" value="NADHX_epimerase"/>
    <property type="match status" value="1"/>
</dbReference>
<comment type="similarity">
    <text evidence="17">Belongs to the NnrD/CARKD family.</text>
</comment>
<dbReference type="EMBL" id="BAABCW010000006">
    <property type="protein sequence ID" value="GAA3507991.1"/>
    <property type="molecule type" value="Genomic_DNA"/>
</dbReference>
<feature type="binding site" evidence="18">
    <location>
        <begin position="131"/>
        <end position="137"/>
    </location>
    <ligand>
        <name>(6S)-NADPHX</name>
        <dbReference type="ChEBI" id="CHEBI:64076"/>
    </ligand>
</feature>
<comment type="similarity">
    <text evidence="3 19">In the N-terminal section; belongs to the NnrE/AIBP family.</text>
</comment>
<comment type="cofactor">
    <cofactor evidence="18 19">
        <name>K(+)</name>
        <dbReference type="ChEBI" id="CHEBI:29103"/>
    </cofactor>
    <text evidence="18 19">Binds 1 potassium ion per subunit.</text>
</comment>
<evidence type="ECO:0000313" key="22">
    <source>
        <dbReference type="EMBL" id="GAA3507991.1"/>
    </source>
</evidence>
<comment type="caution">
    <text evidence="17">Lacks conserved residue(s) required for the propagation of feature annotation.</text>
</comment>
<evidence type="ECO:0000313" key="23">
    <source>
        <dbReference type="Proteomes" id="UP001500459"/>
    </source>
</evidence>
<reference evidence="23" key="1">
    <citation type="journal article" date="2019" name="Int. J. Syst. Evol. Microbiol.">
        <title>The Global Catalogue of Microorganisms (GCM) 10K type strain sequencing project: providing services to taxonomists for standard genome sequencing and annotation.</title>
        <authorList>
            <consortium name="The Broad Institute Genomics Platform"/>
            <consortium name="The Broad Institute Genome Sequencing Center for Infectious Disease"/>
            <person name="Wu L."/>
            <person name="Ma J."/>
        </authorList>
    </citation>
    <scope>NUCLEOTIDE SEQUENCE [LARGE SCALE GENOMIC DNA]</scope>
    <source>
        <strain evidence="23">JCM 17106</strain>
    </source>
</reference>
<comment type="catalytic activity">
    <reaction evidence="16 17 19">
        <text>(6S)-NADPHX + ADP = AMP + phosphate + NADPH + H(+)</text>
        <dbReference type="Rhea" id="RHEA:32235"/>
        <dbReference type="ChEBI" id="CHEBI:15378"/>
        <dbReference type="ChEBI" id="CHEBI:43474"/>
        <dbReference type="ChEBI" id="CHEBI:57783"/>
        <dbReference type="ChEBI" id="CHEBI:64076"/>
        <dbReference type="ChEBI" id="CHEBI:456215"/>
        <dbReference type="ChEBI" id="CHEBI:456216"/>
        <dbReference type="EC" id="4.2.1.136"/>
    </reaction>
</comment>
<dbReference type="InterPro" id="IPR017953">
    <property type="entry name" value="Carbohydrate_kinase_pred_CS"/>
</dbReference>
<dbReference type="SUPFAM" id="SSF64153">
    <property type="entry name" value="YjeF N-terminal domain-like"/>
    <property type="match status" value="1"/>
</dbReference>
<dbReference type="InterPro" id="IPR004443">
    <property type="entry name" value="YjeF_N_dom"/>
</dbReference>
<dbReference type="Proteomes" id="UP001500459">
    <property type="component" value="Unassembled WGS sequence"/>
</dbReference>
<dbReference type="PROSITE" id="PS01050">
    <property type="entry name" value="YJEF_C_2"/>
    <property type="match status" value="1"/>
</dbReference>
<keyword evidence="7 17" id="KW-0067">ATP-binding</keyword>
<dbReference type="PANTHER" id="PTHR12592">
    <property type="entry name" value="ATP-DEPENDENT (S)-NAD(P)H-HYDRATE DEHYDRATASE FAMILY MEMBER"/>
    <property type="match status" value="1"/>
</dbReference>
<protein>
    <recommendedName>
        <fullName evidence="19">Bifunctional NAD(P)H-hydrate repair enzyme</fullName>
    </recommendedName>
    <alternativeName>
        <fullName evidence="19">Nicotinamide nucleotide repair protein</fullName>
    </alternativeName>
    <domain>
        <recommendedName>
            <fullName evidence="19">ADP-dependent (S)-NAD(P)H-hydrate dehydratase</fullName>
            <ecNumber evidence="19">4.2.1.136</ecNumber>
        </recommendedName>
        <alternativeName>
            <fullName evidence="19">ADP-dependent NAD(P)HX dehydratase</fullName>
        </alternativeName>
    </domain>
    <domain>
        <recommendedName>
            <fullName evidence="19">NAD(P)H-hydrate epimerase</fullName>
            <ecNumber evidence="19">5.1.99.6</ecNumber>
        </recommendedName>
    </domain>
</protein>
<feature type="binding site" evidence="17">
    <location>
        <position position="324"/>
    </location>
    <ligand>
        <name>(6S)-NADPHX</name>
        <dbReference type="ChEBI" id="CHEBI:64076"/>
    </ligand>
</feature>
<evidence type="ECO:0000256" key="4">
    <source>
        <dbReference type="ARBA" id="ARBA00009524"/>
    </source>
</evidence>
<comment type="function">
    <text evidence="18">Catalyzes the epimerization of the S- and R-forms of NAD(P)HX, a damaged form of NAD(P)H that is a result of enzymatic or heat-dependent hydration. This is a prerequisite for the S-specific NAD(P)H-hydrate dehydratase to allow the repair of both epimers of NAD(P)HX.</text>
</comment>
<dbReference type="InterPro" id="IPR029056">
    <property type="entry name" value="Ribokinase-like"/>
</dbReference>
<evidence type="ECO:0000256" key="14">
    <source>
        <dbReference type="ARBA" id="ARBA00025153"/>
    </source>
</evidence>
<keyword evidence="11 18" id="KW-0413">Isomerase</keyword>
<keyword evidence="6 17" id="KW-0547">Nucleotide-binding</keyword>
<dbReference type="InterPro" id="IPR030677">
    <property type="entry name" value="Nnr"/>
</dbReference>
<dbReference type="Pfam" id="PF01256">
    <property type="entry name" value="Carb_kinase"/>
    <property type="match status" value="1"/>
</dbReference>
<evidence type="ECO:0000256" key="6">
    <source>
        <dbReference type="ARBA" id="ARBA00022741"/>
    </source>
</evidence>